<sequence length="191" mass="21664">MFCTRCIRVGAIRQRLPLLRQFHTPTPLRSSTEPILTSLEKDASESNSKRSPSMCPEGTVLTGINYIKGGQDPVAKKDEDYPEWLWGCLEAIKKTKTVVEDDLDEFSKSKKLRTLAAKRQRAREAQLLAEGNMEALAPKIPLQEQSINLPGEEDGTAEENAEAAQKRYELKRAMRKERKAKIKENNYLKSM</sequence>
<evidence type="ECO:0000256" key="4">
    <source>
        <dbReference type="ARBA" id="ARBA00023128"/>
    </source>
</evidence>
<evidence type="ECO:0000256" key="1">
    <source>
        <dbReference type="ARBA" id="ARBA00004173"/>
    </source>
</evidence>
<dbReference type="InterPro" id="IPR013870">
    <property type="entry name" value="Ribosomal_mL54"/>
</dbReference>
<name>A0A9P7MV82_9HYPO</name>
<keyword evidence="5" id="KW-0687">Ribonucleoprotein</keyword>
<evidence type="ECO:0000313" key="10">
    <source>
        <dbReference type="EMBL" id="KAG5972115.1"/>
    </source>
</evidence>
<feature type="region of interest" description="Disordered" evidence="8">
    <location>
        <begin position="27"/>
        <end position="57"/>
    </location>
</feature>
<dbReference type="GO" id="GO:0005762">
    <property type="term" value="C:mitochondrial large ribosomal subunit"/>
    <property type="evidence" value="ECO:0007669"/>
    <property type="project" value="TreeGrafter"/>
</dbReference>
<comment type="caution">
    <text evidence="10">The sequence shown here is derived from an EMBL/GenBank/DDBJ whole genome shotgun (WGS) entry which is preliminary data.</text>
</comment>
<evidence type="ECO:0000256" key="2">
    <source>
        <dbReference type="ARBA" id="ARBA00022946"/>
    </source>
</evidence>
<dbReference type="Pfam" id="PF08561">
    <property type="entry name" value="Ribosomal_L37"/>
    <property type="match status" value="1"/>
</dbReference>
<keyword evidence="3" id="KW-0689">Ribosomal protein</keyword>
<evidence type="ECO:0000256" key="3">
    <source>
        <dbReference type="ARBA" id="ARBA00022980"/>
    </source>
</evidence>
<feature type="compositionally biased region" description="Basic and acidic residues" evidence="8">
    <location>
        <begin position="39"/>
        <end position="48"/>
    </location>
</feature>
<keyword evidence="4" id="KW-0496">Mitochondrion</keyword>
<dbReference type="EMBL" id="SRPR01000359">
    <property type="protein sequence ID" value="KAG5954192.1"/>
    <property type="molecule type" value="Genomic_DNA"/>
</dbReference>
<dbReference type="AlphaFoldDB" id="A0A9P7MV82"/>
<evidence type="ECO:0000313" key="9">
    <source>
        <dbReference type="EMBL" id="KAG5954192.1"/>
    </source>
</evidence>
<dbReference type="Proteomes" id="UP000784919">
    <property type="component" value="Unassembled WGS sequence"/>
</dbReference>
<keyword evidence="11" id="KW-1185">Reference proteome</keyword>
<comment type="subcellular location">
    <subcellularLocation>
        <location evidence="1">Mitochondrion</location>
    </subcellularLocation>
</comment>
<organism evidence="10 12">
    <name type="scientific">Claviceps arundinis</name>
    <dbReference type="NCBI Taxonomy" id="1623583"/>
    <lineage>
        <taxon>Eukaryota</taxon>
        <taxon>Fungi</taxon>
        <taxon>Dikarya</taxon>
        <taxon>Ascomycota</taxon>
        <taxon>Pezizomycotina</taxon>
        <taxon>Sordariomycetes</taxon>
        <taxon>Hypocreomycetidae</taxon>
        <taxon>Hypocreales</taxon>
        <taxon>Clavicipitaceae</taxon>
        <taxon>Claviceps</taxon>
    </lineage>
</organism>
<evidence type="ECO:0000256" key="5">
    <source>
        <dbReference type="ARBA" id="ARBA00023274"/>
    </source>
</evidence>
<reference evidence="10 11" key="1">
    <citation type="journal article" date="2020" name="bioRxiv">
        <title>Whole genome comparisons of ergot fungi reveals the divergence and evolution of species within the genus Claviceps are the result of varying mechanisms driving genome evolution and host range expansion.</title>
        <authorList>
            <person name="Wyka S.A."/>
            <person name="Mondo S.J."/>
            <person name="Liu M."/>
            <person name="Dettman J."/>
            <person name="Nalam V."/>
            <person name="Broders K.D."/>
        </authorList>
    </citation>
    <scope>NUCLEOTIDE SEQUENCE</scope>
    <source>
        <strain evidence="10">CCC 1102</strain>
        <strain evidence="9 11">LM583</strain>
    </source>
</reference>
<dbReference type="GO" id="GO:0003735">
    <property type="term" value="F:structural constituent of ribosome"/>
    <property type="evidence" value="ECO:0007669"/>
    <property type="project" value="TreeGrafter"/>
</dbReference>
<dbReference type="Proteomes" id="UP000742024">
    <property type="component" value="Unassembled WGS sequence"/>
</dbReference>
<comment type="similarity">
    <text evidence="6">Belongs to the mitochondrion-specific ribosomal protein mL54 family.</text>
</comment>
<dbReference type="OrthoDB" id="10252718at2759"/>
<evidence type="ECO:0000256" key="8">
    <source>
        <dbReference type="SAM" id="MobiDB-lite"/>
    </source>
</evidence>
<dbReference type="PANTHER" id="PTHR28595:SF1">
    <property type="entry name" value="LARGE RIBOSOMAL SUBUNIT PROTEIN ML54"/>
    <property type="match status" value="1"/>
</dbReference>
<proteinExistence type="inferred from homology"/>
<evidence type="ECO:0000256" key="6">
    <source>
        <dbReference type="ARBA" id="ARBA00033752"/>
    </source>
</evidence>
<evidence type="ECO:0000313" key="11">
    <source>
        <dbReference type="Proteomes" id="UP000742024"/>
    </source>
</evidence>
<keyword evidence="2" id="KW-0809">Transit peptide</keyword>
<gene>
    <name evidence="10" type="ORF">E4U56_006340</name>
    <name evidence="9" type="ORF">E4U57_004713</name>
</gene>
<protein>
    <recommendedName>
        <fullName evidence="7">Large ribosomal subunit protein mL54</fullName>
    </recommendedName>
</protein>
<dbReference type="PANTHER" id="PTHR28595">
    <property type="entry name" value="39S RIBOSOMAL PROTEIN L54, MITOCHONDRIAL"/>
    <property type="match status" value="1"/>
</dbReference>
<accession>A0A9P7MV82</accession>
<evidence type="ECO:0000313" key="12">
    <source>
        <dbReference type="Proteomes" id="UP000784919"/>
    </source>
</evidence>
<dbReference type="EMBL" id="SRPS01000050">
    <property type="protein sequence ID" value="KAG5972115.1"/>
    <property type="molecule type" value="Genomic_DNA"/>
</dbReference>
<evidence type="ECO:0000256" key="7">
    <source>
        <dbReference type="ARBA" id="ARBA00035179"/>
    </source>
</evidence>